<evidence type="ECO:0000256" key="2">
    <source>
        <dbReference type="SAM" id="SignalP"/>
    </source>
</evidence>
<dbReference type="EMBL" id="JAQOUE010000001">
    <property type="protein sequence ID" value="MDT7040736.1"/>
    <property type="molecule type" value="Genomic_DNA"/>
</dbReference>
<feature type="chain" id="PRO_5047533769" evidence="2">
    <location>
        <begin position="26"/>
        <end position="121"/>
    </location>
</feature>
<dbReference type="RefSeq" id="WP_313831094.1">
    <property type="nucleotide sequence ID" value="NZ_JAQOUE010000001.1"/>
</dbReference>
<proteinExistence type="predicted"/>
<keyword evidence="4" id="KW-1185">Reference proteome</keyword>
<feature type="signal peptide" evidence="2">
    <location>
        <begin position="1"/>
        <end position="25"/>
    </location>
</feature>
<gene>
    <name evidence="3" type="ORF">PPG34_00135</name>
</gene>
<feature type="region of interest" description="Disordered" evidence="1">
    <location>
        <begin position="27"/>
        <end position="49"/>
    </location>
</feature>
<feature type="region of interest" description="Disordered" evidence="1">
    <location>
        <begin position="96"/>
        <end position="121"/>
    </location>
</feature>
<accession>A0ABU3K2Y3</accession>
<protein>
    <submittedName>
        <fullName evidence="3">Uncharacterized protein</fullName>
    </submittedName>
</protein>
<evidence type="ECO:0000313" key="4">
    <source>
        <dbReference type="Proteomes" id="UP001250932"/>
    </source>
</evidence>
<name>A0ABU3K2Y3_9BACT</name>
<comment type="caution">
    <text evidence="3">The sequence shown here is derived from an EMBL/GenBank/DDBJ whole genome shotgun (WGS) entry which is preliminary data.</text>
</comment>
<sequence length="121" mass="12940">MLTKRQVVSGILVCFTVGLSALSFAEDTSQSTMGNTARKGAAMSQMSPELRKDMADMYQKMADCLRTGKSNEDCQKQVAKDCPVITKTGQCPILEGIGTMGGSRGMGPKGMGSMRGPHKMR</sequence>
<dbReference type="Proteomes" id="UP001250932">
    <property type="component" value="Unassembled WGS sequence"/>
</dbReference>
<feature type="compositionally biased region" description="Gly residues" evidence="1">
    <location>
        <begin position="98"/>
        <end position="110"/>
    </location>
</feature>
<evidence type="ECO:0000256" key="1">
    <source>
        <dbReference type="SAM" id="MobiDB-lite"/>
    </source>
</evidence>
<evidence type="ECO:0000313" key="3">
    <source>
        <dbReference type="EMBL" id="MDT7040736.1"/>
    </source>
</evidence>
<keyword evidence="2" id="KW-0732">Signal</keyword>
<organism evidence="3 4">
    <name type="scientific">Candidatus Nitronereus thalassa</name>
    <dbReference type="NCBI Taxonomy" id="3020898"/>
    <lineage>
        <taxon>Bacteria</taxon>
        <taxon>Pseudomonadati</taxon>
        <taxon>Nitrospirota</taxon>
        <taxon>Nitrospiria</taxon>
        <taxon>Nitrospirales</taxon>
        <taxon>Nitrospiraceae</taxon>
        <taxon>Candidatus Nitronereus</taxon>
    </lineage>
</organism>
<reference evidence="3 4" key="1">
    <citation type="journal article" date="2023" name="ISME J.">
        <title>Cultivation and genomic characterization of novel and ubiquitous marine nitrite-oxidizing bacteria from the Nitrospirales.</title>
        <authorList>
            <person name="Mueller A.J."/>
            <person name="Daebeler A."/>
            <person name="Herbold C.W."/>
            <person name="Kirkegaard R.H."/>
            <person name="Daims H."/>
        </authorList>
    </citation>
    <scope>NUCLEOTIDE SEQUENCE [LARGE SCALE GENOMIC DNA]</scope>
    <source>
        <strain evidence="3 4">EB</strain>
    </source>
</reference>